<dbReference type="RefSeq" id="WP_047529483.1">
    <property type="nucleotide sequence ID" value="NZ_CCEH01000003.1"/>
</dbReference>
<feature type="domain" description="RNase H type-1" evidence="1">
    <location>
        <begin position="1"/>
        <end position="126"/>
    </location>
</feature>
<dbReference type="Pfam" id="PF13456">
    <property type="entry name" value="RVT_3"/>
    <property type="match status" value="1"/>
</dbReference>
<dbReference type="InterPro" id="IPR053151">
    <property type="entry name" value="RNase_H-like"/>
</dbReference>
<dbReference type="InterPro" id="IPR012337">
    <property type="entry name" value="RNaseH-like_sf"/>
</dbReference>
<proteinExistence type="predicted"/>
<evidence type="ECO:0000259" key="1">
    <source>
        <dbReference type="PROSITE" id="PS50879"/>
    </source>
</evidence>
<organism evidence="2 3">
    <name type="scientific">Staphylococcus schweitzeri</name>
    <dbReference type="NCBI Taxonomy" id="1654388"/>
    <lineage>
        <taxon>Bacteria</taxon>
        <taxon>Bacillati</taxon>
        <taxon>Bacillota</taxon>
        <taxon>Bacilli</taxon>
        <taxon>Bacillales</taxon>
        <taxon>Staphylococcaceae</taxon>
        <taxon>Staphylococcus</taxon>
    </lineage>
</organism>
<dbReference type="AlphaFoldDB" id="A0A077UGN4"/>
<accession>A0A077UGN4</accession>
<evidence type="ECO:0000313" key="2">
    <source>
        <dbReference type="EMBL" id="CDR27425.1"/>
    </source>
</evidence>
<protein>
    <submittedName>
        <fullName evidence="2">Ribonuclease HI</fullName>
    </submittedName>
</protein>
<name>A0A077UGN4_9STAP</name>
<dbReference type="InterPro" id="IPR002156">
    <property type="entry name" value="RNaseH_domain"/>
</dbReference>
<dbReference type="PANTHER" id="PTHR47723:SF19">
    <property type="entry name" value="POLYNUCLEOTIDYL TRANSFERASE, RIBONUCLEASE H-LIKE SUPERFAMILY PROTEIN"/>
    <property type="match status" value="1"/>
</dbReference>
<evidence type="ECO:0000313" key="3">
    <source>
        <dbReference type="Proteomes" id="UP000044616"/>
    </source>
</evidence>
<dbReference type="PROSITE" id="PS50879">
    <property type="entry name" value="RNASE_H_1"/>
    <property type="match status" value="1"/>
</dbReference>
<gene>
    <name evidence="2" type="primary">rnhA</name>
    <name evidence="2" type="ORF">ERS140147_00532</name>
</gene>
<dbReference type="GO" id="GO:0003676">
    <property type="term" value="F:nucleic acid binding"/>
    <property type="evidence" value="ECO:0007669"/>
    <property type="project" value="InterPro"/>
</dbReference>
<dbReference type="Proteomes" id="UP000044616">
    <property type="component" value="Unassembled WGS sequence"/>
</dbReference>
<dbReference type="InterPro" id="IPR036397">
    <property type="entry name" value="RNaseH_sf"/>
</dbReference>
<dbReference type="SUPFAM" id="SSF53098">
    <property type="entry name" value="Ribonuclease H-like"/>
    <property type="match status" value="1"/>
</dbReference>
<dbReference type="Gene3D" id="3.30.420.10">
    <property type="entry name" value="Ribonuclease H-like superfamily/Ribonuclease H"/>
    <property type="match status" value="1"/>
</dbReference>
<sequence>MAKINFDAATKGNPGISTCAIVIKEDEQHYTYTHELGEMDNHTAEWAACIYALKHARELNVHNALLYTDSKLIADSVEAGYVKNAKFKPYFDQIEIFEKDFDLLFVKWIPREQNKEANQYAQQALYKLVKKHK</sequence>
<dbReference type="CDD" id="cd09279">
    <property type="entry name" value="RNase_HI_like"/>
    <property type="match status" value="1"/>
</dbReference>
<dbReference type="PANTHER" id="PTHR47723">
    <property type="entry name" value="OS05G0353850 PROTEIN"/>
    <property type="match status" value="1"/>
</dbReference>
<dbReference type="EMBL" id="CCEH01000003">
    <property type="protein sequence ID" value="CDR27425.1"/>
    <property type="molecule type" value="Genomic_DNA"/>
</dbReference>
<reference evidence="2 3" key="1">
    <citation type="submission" date="2014-05" db="EMBL/GenBank/DDBJ databases">
        <authorList>
            <person name="Aslett A.Martin."/>
            <person name="De Silva Nishadi"/>
        </authorList>
    </citation>
    <scope>NUCLEOTIDE SEQUENCE [LARGE SCALE GENOMIC DNA]</scope>
</reference>
<dbReference type="GO" id="GO:0004523">
    <property type="term" value="F:RNA-DNA hybrid ribonuclease activity"/>
    <property type="evidence" value="ECO:0007669"/>
    <property type="project" value="InterPro"/>
</dbReference>